<name>A0A166IC52_9AGAM</name>
<dbReference type="Gene3D" id="3.30.160.60">
    <property type="entry name" value="Classic Zinc Finger"/>
    <property type="match status" value="1"/>
</dbReference>
<feature type="compositionally biased region" description="Low complexity" evidence="6">
    <location>
        <begin position="79"/>
        <end position="100"/>
    </location>
</feature>
<organism evidence="8 9">
    <name type="scientific">Sistotremastrum suecicum HHB10207 ss-3</name>
    <dbReference type="NCBI Taxonomy" id="1314776"/>
    <lineage>
        <taxon>Eukaryota</taxon>
        <taxon>Fungi</taxon>
        <taxon>Dikarya</taxon>
        <taxon>Basidiomycota</taxon>
        <taxon>Agaricomycotina</taxon>
        <taxon>Agaricomycetes</taxon>
        <taxon>Sistotremastrales</taxon>
        <taxon>Sistotremastraceae</taxon>
        <taxon>Sistotremastrum</taxon>
    </lineage>
</organism>
<evidence type="ECO:0000256" key="2">
    <source>
        <dbReference type="ARBA" id="ARBA00022723"/>
    </source>
</evidence>
<reference evidence="8 9" key="1">
    <citation type="journal article" date="2016" name="Mol. Biol. Evol.">
        <title>Comparative Genomics of Early-Diverging Mushroom-Forming Fungi Provides Insights into the Origins of Lignocellulose Decay Capabilities.</title>
        <authorList>
            <person name="Nagy L.G."/>
            <person name="Riley R."/>
            <person name="Tritt A."/>
            <person name="Adam C."/>
            <person name="Daum C."/>
            <person name="Floudas D."/>
            <person name="Sun H."/>
            <person name="Yadav J.S."/>
            <person name="Pangilinan J."/>
            <person name="Larsson K.H."/>
            <person name="Matsuura K."/>
            <person name="Barry K."/>
            <person name="Labutti K."/>
            <person name="Kuo R."/>
            <person name="Ohm R.A."/>
            <person name="Bhattacharya S.S."/>
            <person name="Shirouzu T."/>
            <person name="Yoshinaga Y."/>
            <person name="Martin F.M."/>
            <person name="Grigoriev I.V."/>
            <person name="Hibbett D.S."/>
        </authorList>
    </citation>
    <scope>NUCLEOTIDE SEQUENCE [LARGE SCALE GENOMIC DNA]</scope>
    <source>
        <strain evidence="8 9">HHB10207 ss-3</strain>
    </source>
</reference>
<keyword evidence="4" id="KW-0862">Zinc</keyword>
<evidence type="ECO:0000259" key="7">
    <source>
        <dbReference type="PROSITE" id="PS50171"/>
    </source>
</evidence>
<dbReference type="EMBL" id="KV428007">
    <property type="protein sequence ID" value="KZT43605.1"/>
    <property type="molecule type" value="Genomic_DNA"/>
</dbReference>
<dbReference type="PROSITE" id="PS50171">
    <property type="entry name" value="ZF_MATRIN"/>
    <property type="match status" value="1"/>
</dbReference>
<dbReference type="SUPFAM" id="SSF57667">
    <property type="entry name" value="beta-beta-alpha zinc fingers"/>
    <property type="match status" value="1"/>
</dbReference>
<dbReference type="PANTHER" id="PTHR13173">
    <property type="entry name" value="WW DOMAIN BINDING PROTEIN 4"/>
    <property type="match status" value="1"/>
</dbReference>
<keyword evidence="3" id="KW-0863">Zinc-finger</keyword>
<feature type="domain" description="Matrin-type" evidence="7">
    <location>
        <begin position="11"/>
        <end position="42"/>
    </location>
</feature>
<evidence type="ECO:0000256" key="5">
    <source>
        <dbReference type="ARBA" id="ARBA00023242"/>
    </source>
</evidence>
<dbReference type="Pfam" id="PF06220">
    <property type="entry name" value="zf-U1"/>
    <property type="match status" value="1"/>
</dbReference>
<dbReference type="GO" id="GO:0008270">
    <property type="term" value="F:zinc ion binding"/>
    <property type="evidence" value="ECO:0007669"/>
    <property type="project" value="UniProtKB-KW"/>
</dbReference>
<dbReference type="STRING" id="1314776.A0A166IC52"/>
<feature type="compositionally biased region" description="Low complexity" evidence="6">
    <location>
        <begin position="295"/>
        <end position="305"/>
    </location>
</feature>
<feature type="region of interest" description="Disordered" evidence="6">
    <location>
        <begin position="204"/>
        <end position="353"/>
    </location>
</feature>
<evidence type="ECO:0000256" key="6">
    <source>
        <dbReference type="SAM" id="MobiDB-lite"/>
    </source>
</evidence>
<dbReference type="AlphaFoldDB" id="A0A166IC52"/>
<evidence type="ECO:0000256" key="1">
    <source>
        <dbReference type="ARBA" id="ARBA00004123"/>
    </source>
</evidence>
<keyword evidence="2" id="KW-0479">Metal-binding</keyword>
<accession>A0A166IC52</accession>
<dbReference type="InterPro" id="IPR013085">
    <property type="entry name" value="U1-CZ_Znf_C2H2"/>
</dbReference>
<feature type="compositionally biased region" description="Gly residues" evidence="6">
    <location>
        <begin position="344"/>
        <end position="353"/>
    </location>
</feature>
<proteinExistence type="predicted"/>
<dbReference type="SMART" id="SM00451">
    <property type="entry name" value="ZnF_U1"/>
    <property type="match status" value="1"/>
</dbReference>
<comment type="subcellular location">
    <subcellularLocation>
        <location evidence="1">Nucleus</location>
    </subcellularLocation>
</comment>
<dbReference type="PANTHER" id="PTHR13173:SF10">
    <property type="entry name" value="WW DOMAIN-BINDING PROTEIN 4"/>
    <property type="match status" value="1"/>
</dbReference>
<evidence type="ECO:0000313" key="8">
    <source>
        <dbReference type="EMBL" id="KZT43605.1"/>
    </source>
</evidence>
<evidence type="ECO:0000256" key="4">
    <source>
        <dbReference type="ARBA" id="ARBA00022833"/>
    </source>
</evidence>
<feature type="compositionally biased region" description="Polar residues" evidence="6">
    <location>
        <begin position="230"/>
        <end position="240"/>
    </location>
</feature>
<dbReference type="InterPro" id="IPR000690">
    <property type="entry name" value="Matrin/U1-C_Znf_C2H2"/>
</dbReference>
<dbReference type="InterPro" id="IPR036236">
    <property type="entry name" value="Znf_C2H2_sf"/>
</dbReference>
<dbReference type="OrthoDB" id="191651at2759"/>
<evidence type="ECO:0000256" key="3">
    <source>
        <dbReference type="ARBA" id="ARBA00022771"/>
    </source>
</evidence>
<evidence type="ECO:0000313" key="9">
    <source>
        <dbReference type="Proteomes" id="UP000076798"/>
    </source>
</evidence>
<protein>
    <recommendedName>
        <fullName evidence="7">Matrin-type domain-containing protein</fullName>
    </recommendedName>
</protein>
<sequence>MSEFWVSKKKYWCTYCEIYITDDAPSRQHHENGLRHKGNKERFVRGLYKSGEKRKRDLEDEQRDLKGIDKAAAAAFAQDVAAGRASSSSGPSSSKSAAPISKPPPKPTSKFANYSTAESLGYVDVDAQRQAALAALRSKEGTVGAWEVVDASPVAKPQEDEVAPEAHVDVKPTVVTKSGTTDSQEIIDDDDTHRFKIRRKTAHPGLGEIYDPGIIQVRKKTEPSEAVTPTDVSTIPQSSSSEHDPDATQRPKWNTTKWKRAGDEAASSPTPETSGPFKDAETKEIKSEEDPATPSPATTALPALTQEESTLPKIEAKHDDSVPTASSDAAGGLFRKRKIRPAAQGGGSGPRRF</sequence>
<dbReference type="GO" id="GO:0003723">
    <property type="term" value="F:RNA binding"/>
    <property type="evidence" value="ECO:0007669"/>
    <property type="project" value="TreeGrafter"/>
</dbReference>
<dbReference type="Proteomes" id="UP000076798">
    <property type="component" value="Unassembled WGS sequence"/>
</dbReference>
<dbReference type="InterPro" id="IPR040023">
    <property type="entry name" value="WBP4"/>
</dbReference>
<dbReference type="InterPro" id="IPR003604">
    <property type="entry name" value="Matrin/U1-like-C_Znf_C2H2"/>
</dbReference>
<keyword evidence="9" id="KW-1185">Reference proteome</keyword>
<keyword evidence="5" id="KW-0539">Nucleus</keyword>
<dbReference type="GO" id="GO:0071011">
    <property type="term" value="C:precatalytic spliceosome"/>
    <property type="evidence" value="ECO:0007669"/>
    <property type="project" value="TreeGrafter"/>
</dbReference>
<gene>
    <name evidence="8" type="ORF">SISSUDRAFT_609431</name>
</gene>
<dbReference type="GO" id="GO:0000398">
    <property type="term" value="P:mRNA splicing, via spliceosome"/>
    <property type="evidence" value="ECO:0007669"/>
    <property type="project" value="InterPro"/>
</dbReference>
<feature type="region of interest" description="Disordered" evidence="6">
    <location>
        <begin position="79"/>
        <end position="112"/>
    </location>
</feature>
<feature type="compositionally biased region" description="Basic and acidic residues" evidence="6">
    <location>
        <begin position="278"/>
        <end position="289"/>
    </location>
</feature>